<dbReference type="InterPro" id="IPR009283">
    <property type="entry name" value="Apyrase"/>
</dbReference>
<dbReference type="PANTHER" id="PTHR13023">
    <property type="entry name" value="APYRASE"/>
    <property type="match status" value="1"/>
</dbReference>
<feature type="binding site" evidence="6">
    <location>
        <position position="171"/>
    </location>
    <ligand>
        <name>Ca(2+)</name>
        <dbReference type="ChEBI" id="CHEBI:29108"/>
    </ligand>
</feature>
<keyword evidence="2 6" id="KW-0479">Metal-binding</keyword>
<dbReference type="SUPFAM" id="SSF101887">
    <property type="entry name" value="Apyrase"/>
    <property type="match status" value="1"/>
</dbReference>
<evidence type="ECO:0000256" key="3">
    <source>
        <dbReference type="ARBA" id="ARBA00022801"/>
    </source>
</evidence>
<feature type="binding site" evidence="6">
    <location>
        <position position="241"/>
    </location>
    <ligand>
        <name>Ca(2+)</name>
        <dbReference type="ChEBI" id="CHEBI:29108"/>
    </ligand>
</feature>
<protein>
    <recommendedName>
        <fullName evidence="10">Apyrase</fullName>
    </recommendedName>
</protein>
<evidence type="ECO:0000256" key="2">
    <source>
        <dbReference type="ARBA" id="ARBA00022723"/>
    </source>
</evidence>
<feature type="transmembrane region" description="Helical" evidence="7">
    <location>
        <begin position="12"/>
        <end position="34"/>
    </location>
</feature>
<dbReference type="GO" id="GO:0045134">
    <property type="term" value="F:UDP phosphatase activity"/>
    <property type="evidence" value="ECO:0007669"/>
    <property type="project" value="TreeGrafter"/>
</dbReference>
<dbReference type="EMBL" id="CAJFDH010000003">
    <property type="protein sequence ID" value="CAD5213727.1"/>
    <property type="molecule type" value="Genomic_DNA"/>
</dbReference>
<dbReference type="PANTHER" id="PTHR13023:SF3">
    <property type="entry name" value="SOLUBLE CALCIUM-ACTIVATED NUCLEOTIDASE 1"/>
    <property type="match status" value="1"/>
</dbReference>
<comment type="similarity">
    <text evidence="5">Belongs to the apyrase family.</text>
</comment>
<evidence type="ECO:0000313" key="9">
    <source>
        <dbReference type="Proteomes" id="UP000614601"/>
    </source>
</evidence>
<comment type="cofactor">
    <cofactor evidence="1 6">
        <name>Ca(2+)</name>
        <dbReference type="ChEBI" id="CHEBI:29108"/>
    </cofactor>
</comment>
<evidence type="ECO:0000256" key="5">
    <source>
        <dbReference type="ARBA" id="ARBA00025738"/>
    </source>
</evidence>
<dbReference type="GO" id="GO:0005509">
    <property type="term" value="F:calcium ion binding"/>
    <property type="evidence" value="ECO:0007669"/>
    <property type="project" value="InterPro"/>
</dbReference>
<evidence type="ECO:0000313" key="8">
    <source>
        <dbReference type="EMBL" id="CAD5213727.1"/>
    </source>
</evidence>
<evidence type="ECO:0000256" key="6">
    <source>
        <dbReference type="PIRSR" id="PIRSR609283-1"/>
    </source>
</evidence>
<evidence type="ECO:0008006" key="10">
    <source>
        <dbReference type="Google" id="ProtNLM"/>
    </source>
</evidence>
<accession>A0A811KE14</accession>
<dbReference type="Proteomes" id="UP000783686">
    <property type="component" value="Unassembled WGS sequence"/>
</dbReference>
<sequence length="368" mass="42574">MTTFVKQNKSVPVLLGFAIALVLVIIGLVLYILLSFNTSNLLPLPPPDKIGYVLTQRNDTYTVPFVMIADQDKRSKIQKGFYRSPSIRGYLNYNLKTLNFNISYDYEYNYTSNYGFSDKGMELSDLKYYKGYLIAPDDKTGILFKLSPSKAIPWVVNADGNGLSDMSFKAEWITEKDDLLYIGSHGTEQVMRKNESILDENRMWIKIVNYDGHVEHVNWRDNYMALREAMNVTFPGYMAHESCQWSQLHKKWVFLPRRLSHEVFHPIQDGFRSTNVLLIADEYFGNIQVVEIGKVEPVRGYSAFQFVPNTQDRIIFALKTVEAKDLPLETYATIFDIQGNVLLPDTLVPYEYKLEGLEFFDYNQAEWL</sequence>
<dbReference type="AlphaFoldDB" id="A0A811KE14"/>
<keyword evidence="7" id="KW-1133">Transmembrane helix</keyword>
<evidence type="ECO:0000256" key="7">
    <source>
        <dbReference type="SAM" id="Phobius"/>
    </source>
</evidence>
<dbReference type="GO" id="GO:0004382">
    <property type="term" value="F:GDP phosphatase activity"/>
    <property type="evidence" value="ECO:0007669"/>
    <property type="project" value="TreeGrafter"/>
</dbReference>
<gene>
    <name evidence="8" type="ORF">BOKJ2_LOCUS5237</name>
</gene>
<comment type="caution">
    <text evidence="8">The sequence shown here is derived from an EMBL/GenBank/DDBJ whole genome shotgun (WGS) entry which is preliminary data.</text>
</comment>
<feature type="binding site" evidence="6">
    <location>
        <position position="355"/>
    </location>
    <ligand>
        <name>Ca(2+)</name>
        <dbReference type="ChEBI" id="CHEBI:29108"/>
    </ligand>
</feature>
<keyword evidence="7" id="KW-0812">Transmembrane</keyword>
<reference evidence="8" key="1">
    <citation type="submission" date="2020-09" db="EMBL/GenBank/DDBJ databases">
        <authorList>
            <person name="Kikuchi T."/>
        </authorList>
    </citation>
    <scope>NUCLEOTIDE SEQUENCE</scope>
    <source>
        <strain evidence="8">SH1</strain>
    </source>
</reference>
<dbReference type="Pfam" id="PF06079">
    <property type="entry name" value="Apyrase"/>
    <property type="match status" value="1"/>
</dbReference>
<evidence type="ECO:0000256" key="1">
    <source>
        <dbReference type="ARBA" id="ARBA00001913"/>
    </source>
</evidence>
<organism evidence="8 9">
    <name type="scientific">Bursaphelenchus okinawaensis</name>
    <dbReference type="NCBI Taxonomy" id="465554"/>
    <lineage>
        <taxon>Eukaryota</taxon>
        <taxon>Metazoa</taxon>
        <taxon>Ecdysozoa</taxon>
        <taxon>Nematoda</taxon>
        <taxon>Chromadorea</taxon>
        <taxon>Rhabditida</taxon>
        <taxon>Tylenchina</taxon>
        <taxon>Tylenchomorpha</taxon>
        <taxon>Aphelenchoidea</taxon>
        <taxon>Aphelenchoididae</taxon>
        <taxon>Bursaphelenchus</taxon>
    </lineage>
</organism>
<name>A0A811KE14_9BILA</name>
<dbReference type="OrthoDB" id="25028at2759"/>
<evidence type="ECO:0000256" key="4">
    <source>
        <dbReference type="ARBA" id="ARBA00022837"/>
    </source>
</evidence>
<keyword evidence="9" id="KW-1185">Reference proteome</keyword>
<feature type="binding site" evidence="6">
    <location>
        <position position="124"/>
    </location>
    <ligand>
        <name>Ca(2+)</name>
        <dbReference type="ChEBI" id="CHEBI:29108"/>
    </ligand>
</feature>
<feature type="binding site" evidence="6">
    <location>
        <position position="125"/>
    </location>
    <ligand>
        <name>Ca(2+)</name>
        <dbReference type="ChEBI" id="CHEBI:29108"/>
    </ligand>
</feature>
<dbReference type="InterPro" id="IPR036258">
    <property type="entry name" value="Apyrase_sf"/>
</dbReference>
<keyword evidence="3" id="KW-0378">Hydrolase</keyword>
<feature type="binding site" evidence="6">
    <location>
        <position position="302"/>
    </location>
    <ligand>
        <name>Ca(2+)</name>
        <dbReference type="ChEBI" id="CHEBI:29108"/>
    </ligand>
</feature>
<keyword evidence="4 6" id="KW-0106">Calcium</keyword>
<dbReference type="GO" id="GO:0030166">
    <property type="term" value="P:proteoglycan biosynthetic process"/>
    <property type="evidence" value="ECO:0007669"/>
    <property type="project" value="TreeGrafter"/>
</dbReference>
<proteinExistence type="inferred from homology"/>
<keyword evidence="7" id="KW-0472">Membrane</keyword>
<dbReference type="Proteomes" id="UP000614601">
    <property type="component" value="Unassembled WGS sequence"/>
</dbReference>
<dbReference type="EMBL" id="CAJFCW020000003">
    <property type="protein sequence ID" value="CAG9101450.1"/>
    <property type="molecule type" value="Genomic_DNA"/>
</dbReference>
<dbReference type="Gene3D" id="2.120.10.100">
    <property type="entry name" value="Apyrase"/>
    <property type="match status" value="1"/>
</dbReference>